<proteinExistence type="predicted"/>
<dbReference type="AlphaFoldDB" id="A0AAN9LEC2"/>
<keyword evidence="2" id="KW-1185">Reference proteome</keyword>
<evidence type="ECO:0000313" key="1">
    <source>
        <dbReference type="EMBL" id="KAK7332653.1"/>
    </source>
</evidence>
<protein>
    <submittedName>
        <fullName evidence="1">Uncharacterized protein</fullName>
    </submittedName>
</protein>
<organism evidence="1 2">
    <name type="scientific">Phaseolus coccineus</name>
    <name type="common">Scarlet runner bean</name>
    <name type="synonym">Phaseolus multiflorus</name>
    <dbReference type="NCBI Taxonomy" id="3886"/>
    <lineage>
        <taxon>Eukaryota</taxon>
        <taxon>Viridiplantae</taxon>
        <taxon>Streptophyta</taxon>
        <taxon>Embryophyta</taxon>
        <taxon>Tracheophyta</taxon>
        <taxon>Spermatophyta</taxon>
        <taxon>Magnoliopsida</taxon>
        <taxon>eudicotyledons</taxon>
        <taxon>Gunneridae</taxon>
        <taxon>Pentapetalae</taxon>
        <taxon>rosids</taxon>
        <taxon>fabids</taxon>
        <taxon>Fabales</taxon>
        <taxon>Fabaceae</taxon>
        <taxon>Papilionoideae</taxon>
        <taxon>50 kb inversion clade</taxon>
        <taxon>NPAAA clade</taxon>
        <taxon>indigoferoid/millettioid clade</taxon>
        <taxon>Phaseoleae</taxon>
        <taxon>Phaseolus</taxon>
    </lineage>
</organism>
<gene>
    <name evidence="1" type="ORF">VNO80_29408</name>
</gene>
<evidence type="ECO:0000313" key="2">
    <source>
        <dbReference type="Proteomes" id="UP001374584"/>
    </source>
</evidence>
<name>A0AAN9LEC2_PHACN</name>
<dbReference type="EMBL" id="JAYMYR010000011">
    <property type="protein sequence ID" value="KAK7332653.1"/>
    <property type="molecule type" value="Genomic_DNA"/>
</dbReference>
<accession>A0AAN9LEC2</accession>
<sequence length="127" mass="14740">MLDVFPDYRKEAEDHLSKAGPNKKILCQLSMLKRKMSQDQNEPPKQLYASQISQIQEIRFFLNGLSLTVLCLHTFLDACSPGRHRLVLLEVFSITLLGLRVLHWHRVERIAWLVLAFSWAKGLDLVR</sequence>
<dbReference type="Proteomes" id="UP001374584">
    <property type="component" value="Unassembled WGS sequence"/>
</dbReference>
<reference evidence="1 2" key="1">
    <citation type="submission" date="2024-01" db="EMBL/GenBank/DDBJ databases">
        <title>The genomes of 5 underutilized Papilionoideae crops provide insights into root nodulation and disease resistanc.</title>
        <authorList>
            <person name="Jiang F."/>
        </authorList>
    </citation>
    <scope>NUCLEOTIDE SEQUENCE [LARGE SCALE GENOMIC DNA]</scope>
    <source>
        <strain evidence="1">JINMINGXINNONG_FW02</strain>
        <tissue evidence="1">Leaves</tissue>
    </source>
</reference>
<comment type="caution">
    <text evidence="1">The sequence shown here is derived from an EMBL/GenBank/DDBJ whole genome shotgun (WGS) entry which is preliminary data.</text>
</comment>